<protein>
    <recommendedName>
        <fullName evidence="2">Carrier domain-containing protein</fullName>
    </recommendedName>
</protein>
<dbReference type="Gene3D" id="3.30.559.30">
    <property type="entry name" value="Nonribosomal peptide synthetase, condensation domain"/>
    <property type="match status" value="1"/>
</dbReference>
<gene>
    <name evidence="3" type="ORF">JYB65_11230</name>
</gene>
<dbReference type="Pfam" id="PF00550">
    <property type="entry name" value="PP-binding"/>
    <property type="match status" value="1"/>
</dbReference>
<dbReference type="InterPro" id="IPR001242">
    <property type="entry name" value="Condensation_dom"/>
</dbReference>
<dbReference type="Gene3D" id="1.10.1200.10">
    <property type="entry name" value="ACP-like"/>
    <property type="match status" value="1"/>
</dbReference>
<sequence length="572" mass="67809">MNLSEKIAQLPLHKQKEMLKKVQENGQKYRLYTLSPQQSRMWFLYHLDKEDTGYISRFRFVIDTNFEKELLDRVMGNLIERHKIMRTTYLSIEGIPFQTWNDIPCFSSKFLDGRRMSEEELDRCCLDMIYIDSEIPVKAWYVQRENEVWYVLNIHHIAHDGWSIGILLKEFYEQCEGLLSDEVRKPASMDYDYFDYIKELKERKTLIRSREKMAYWKTYLDGHLTGIPLEKKENPEHIAENVYVLPNKEIEHHIHDFAKRNKTSTYNVLLSVLLYLLEIYNDGENVNVGMPVLNRESANQLNTVGYFSNTVVIKSGVQDIKNYGDYLRRITDQMVSHLENANIPFEWIVDELNVPRLIDHNPLFNMMFSMQGKNLMKNGMGECKKIQHHSFRFSPYYSRYRTTNFALMLTVVETTDGISMGFSYAREYFTKSDMIQMRDDYVELLNLVLNGADIFREEYRSRFVQRFRKRTCSENLISEHNVTDRLETENEITELWADILGHRQFSVTQPFFNVGGNSINSFQLLKKLNDKYDASVKMAHLFEYTTIRQIAEYISSKNGNRKEDSSVQIHMF</sequence>
<evidence type="ECO:0000259" key="2">
    <source>
        <dbReference type="PROSITE" id="PS50075"/>
    </source>
</evidence>
<dbReference type="Proteomes" id="UP000664545">
    <property type="component" value="Unassembled WGS sequence"/>
</dbReference>
<dbReference type="InterPro" id="IPR036736">
    <property type="entry name" value="ACP-like_sf"/>
</dbReference>
<evidence type="ECO:0000313" key="3">
    <source>
        <dbReference type="EMBL" id="MBN7773935.1"/>
    </source>
</evidence>
<dbReference type="GO" id="GO:0003824">
    <property type="term" value="F:catalytic activity"/>
    <property type="evidence" value="ECO:0007669"/>
    <property type="project" value="InterPro"/>
</dbReference>
<dbReference type="InterPro" id="IPR009081">
    <property type="entry name" value="PP-bd_ACP"/>
</dbReference>
<proteinExistence type="predicted"/>
<accession>A0A939IGU4</accession>
<dbReference type="InterPro" id="IPR023213">
    <property type="entry name" value="CAT-like_dom_sf"/>
</dbReference>
<dbReference type="RefSeq" id="WP_206582775.1">
    <property type="nucleotide sequence ID" value="NZ_JAFJZZ010000005.1"/>
</dbReference>
<dbReference type="SUPFAM" id="SSF47336">
    <property type="entry name" value="ACP-like"/>
    <property type="match status" value="1"/>
</dbReference>
<dbReference type="Gene3D" id="3.30.559.10">
    <property type="entry name" value="Chloramphenicol acetyltransferase-like domain"/>
    <property type="match status" value="1"/>
</dbReference>
<reference evidence="3" key="1">
    <citation type="submission" date="2021-02" db="EMBL/GenBank/DDBJ databases">
        <title>Abyssanaerobacter marinus gen.nov., sp., nov, anaerobic bacterium isolated from the Onnuri vent field of Indian Ocean and suggestion of Mogibacteriaceae fam. nov., and proposal of reclassification of ambiguous this family's genus member.</title>
        <authorList>
            <person name="Kim Y.J."/>
            <person name="Yang J.-A."/>
        </authorList>
    </citation>
    <scope>NUCLEOTIDE SEQUENCE</scope>
    <source>
        <strain evidence="3">DSM 2634</strain>
    </source>
</reference>
<name>A0A939IGU4_CLOAM</name>
<dbReference type="PANTHER" id="PTHR45527">
    <property type="entry name" value="NONRIBOSOMAL PEPTIDE SYNTHETASE"/>
    <property type="match status" value="1"/>
</dbReference>
<dbReference type="GO" id="GO:0008610">
    <property type="term" value="P:lipid biosynthetic process"/>
    <property type="evidence" value="ECO:0007669"/>
    <property type="project" value="UniProtKB-ARBA"/>
</dbReference>
<evidence type="ECO:0000313" key="4">
    <source>
        <dbReference type="Proteomes" id="UP000664545"/>
    </source>
</evidence>
<dbReference type="SUPFAM" id="SSF52777">
    <property type="entry name" value="CoA-dependent acyltransferases"/>
    <property type="match status" value="2"/>
</dbReference>
<comment type="cofactor">
    <cofactor evidence="1">
        <name>pantetheine 4'-phosphate</name>
        <dbReference type="ChEBI" id="CHEBI:47942"/>
    </cofactor>
</comment>
<organism evidence="3 4">
    <name type="scientific">Clostridium aminobutyricum</name>
    <dbReference type="NCBI Taxonomy" id="33953"/>
    <lineage>
        <taxon>Bacteria</taxon>
        <taxon>Bacillati</taxon>
        <taxon>Bacillota</taxon>
        <taxon>Clostridia</taxon>
        <taxon>Eubacteriales</taxon>
        <taxon>Clostridiaceae</taxon>
        <taxon>Clostridium</taxon>
    </lineage>
</organism>
<dbReference type="GO" id="GO:0005737">
    <property type="term" value="C:cytoplasm"/>
    <property type="evidence" value="ECO:0007669"/>
    <property type="project" value="TreeGrafter"/>
</dbReference>
<dbReference type="GO" id="GO:0043041">
    <property type="term" value="P:amino acid activation for nonribosomal peptide biosynthetic process"/>
    <property type="evidence" value="ECO:0007669"/>
    <property type="project" value="TreeGrafter"/>
</dbReference>
<dbReference type="PANTHER" id="PTHR45527:SF1">
    <property type="entry name" value="FATTY ACID SYNTHASE"/>
    <property type="match status" value="1"/>
</dbReference>
<evidence type="ECO:0000256" key="1">
    <source>
        <dbReference type="ARBA" id="ARBA00001957"/>
    </source>
</evidence>
<dbReference type="GO" id="GO:0044550">
    <property type="term" value="P:secondary metabolite biosynthetic process"/>
    <property type="evidence" value="ECO:0007669"/>
    <property type="project" value="TreeGrafter"/>
</dbReference>
<dbReference type="GO" id="GO:0031177">
    <property type="term" value="F:phosphopantetheine binding"/>
    <property type="evidence" value="ECO:0007669"/>
    <property type="project" value="TreeGrafter"/>
</dbReference>
<dbReference type="PROSITE" id="PS50075">
    <property type="entry name" value="CARRIER"/>
    <property type="match status" value="1"/>
</dbReference>
<dbReference type="Pfam" id="PF00668">
    <property type="entry name" value="Condensation"/>
    <property type="match status" value="1"/>
</dbReference>
<dbReference type="AlphaFoldDB" id="A0A939IGU4"/>
<keyword evidence="4" id="KW-1185">Reference proteome</keyword>
<feature type="domain" description="Carrier" evidence="2">
    <location>
        <begin position="483"/>
        <end position="558"/>
    </location>
</feature>
<comment type="caution">
    <text evidence="3">The sequence shown here is derived from an EMBL/GenBank/DDBJ whole genome shotgun (WGS) entry which is preliminary data.</text>
</comment>
<dbReference type="EMBL" id="JAFJZZ010000005">
    <property type="protein sequence ID" value="MBN7773935.1"/>
    <property type="molecule type" value="Genomic_DNA"/>
</dbReference>